<dbReference type="SUPFAM" id="SSF101327">
    <property type="entry name" value="YgfB-like"/>
    <property type="match status" value="1"/>
</dbReference>
<name>A0AA95NG93_9BURK</name>
<proteinExistence type="predicted"/>
<evidence type="ECO:0000313" key="2">
    <source>
        <dbReference type="Proteomes" id="UP001177769"/>
    </source>
</evidence>
<dbReference type="RefSeq" id="WP_285231330.1">
    <property type="nucleotide sequence ID" value="NZ_CP116346.1"/>
</dbReference>
<accession>A0AA95NG93</accession>
<reference evidence="1" key="1">
    <citation type="submission" date="2023-01" db="EMBL/GenBank/DDBJ databases">
        <title>Whole genome sequence of Paucibacter sp. S2-9 isolated from pond sediment.</title>
        <authorList>
            <person name="Jung J.Y."/>
        </authorList>
    </citation>
    <scope>NUCLEOTIDE SEQUENCE</scope>
    <source>
        <strain evidence="1">S2-9</strain>
    </source>
</reference>
<evidence type="ECO:0000313" key="1">
    <source>
        <dbReference type="EMBL" id="WIT10261.1"/>
    </source>
</evidence>
<dbReference type="InterPro" id="IPR011978">
    <property type="entry name" value="YgfB-like"/>
</dbReference>
<dbReference type="Proteomes" id="UP001177769">
    <property type="component" value="Chromosome"/>
</dbReference>
<sequence>MSQEIDHDNAERLAALLNILAAAVEDDEDAVPIDTLDGYMTALICGPADASPLQAMDALFGEDWPAVLEEREAVDEFMEVLHERWNEIAEALDPEALMENADALRLSPLITEFDEATRASLLSQGVLTADQLDELPAPGVMWAEGFMQAVDDFEESWYAHDAEGEAGQMLDSLLMAIAAVAMPAGEQREAYINEAYEPEDEVDQDVLVDDALYAAQDLRLFWLQPPAGAQLNS</sequence>
<dbReference type="KEGG" id="pais:PFX98_15190"/>
<dbReference type="AlphaFoldDB" id="A0AA95NG93"/>
<dbReference type="NCBIfam" id="TIGR02292">
    <property type="entry name" value="ygfB_yecA"/>
    <property type="match status" value="1"/>
</dbReference>
<dbReference type="Pfam" id="PF03695">
    <property type="entry name" value="UPF0149"/>
    <property type="match status" value="1"/>
</dbReference>
<keyword evidence="2" id="KW-1185">Reference proteome</keyword>
<dbReference type="InterPro" id="IPR036255">
    <property type="entry name" value="YgfB-like_sf"/>
</dbReference>
<dbReference type="EMBL" id="CP116346">
    <property type="protein sequence ID" value="WIT10261.1"/>
    <property type="molecule type" value="Genomic_DNA"/>
</dbReference>
<protein>
    <submittedName>
        <fullName evidence="1">YecA family protein</fullName>
    </submittedName>
</protein>
<gene>
    <name evidence="1" type="ORF">PFX98_15190</name>
</gene>
<organism evidence="1 2">
    <name type="scientific">Paucibacter sediminis</name>
    <dbReference type="NCBI Taxonomy" id="3019553"/>
    <lineage>
        <taxon>Bacteria</taxon>
        <taxon>Pseudomonadati</taxon>
        <taxon>Pseudomonadota</taxon>
        <taxon>Betaproteobacteria</taxon>
        <taxon>Burkholderiales</taxon>
        <taxon>Sphaerotilaceae</taxon>
        <taxon>Roseateles</taxon>
    </lineage>
</organism>